<evidence type="ECO:0000313" key="1">
    <source>
        <dbReference type="EMBL" id="EEC14462.1"/>
    </source>
</evidence>
<dbReference type="HOGENOM" id="CLU_2888267_0_0_1"/>
<dbReference type="EMBL" id="ABJB010127051">
    <property type="status" value="NOT_ANNOTATED_CDS"/>
    <property type="molecule type" value="Genomic_DNA"/>
</dbReference>
<gene>
    <name evidence="1" type="ORF">IscW_ISCW021551</name>
</gene>
<protein>
    <submittedName>
        <fullName evidence="1 2">Uncharacterized protein</fullName>
    </submittedName>
</protein>
<reference evidence="2" key="2">
    <citation type="submission" date="2020-05" db="UniProtKB">
        <authorList>
            <consortium name="EnsemblMetazoa"/>
        </authorList>
    </citation>
    <scope>IDENTIFICATION</scope>
    <source>
        <strain evidence="2">wikel</strain>
    </source>
</reference>
<proteinExistence type="predicted"/>
<dbReference type="PaxDb" id="6945-B7Q6J0"/>
<name>B7Q6J0_IXOSC</name>
<sequence>MAELTHQYALSMSFTEKMKQKKERRDGATAHVHRLLRSQRKAFQEALLYICKMFCSNKAIYFK</sequence>
<evidence type="ECO:0000313" key="3">
    <source>
        <dbReference type="Proteomes" id="UP000001555"/>
    </source>
</evidence>
<dbReference type="AlphaFoldDB" id="B7Q6J0"/>
<dbReference type="InParanoid" id="B7Q6J0"/>
<reference evidence="1 3" key="1">
    <citation type="submission" date="2008-03" db="EMBL/GenBank/DDBJ databases">
        <title>Annotation of Ixodes scapularis.</title>
        <authorList>
            <consortium name="Ixodes scapularis Genome Project Consortium"/>
            <person name="Caler E."/>
            <person name="Hannick L.I."/>
            <person name="Bidwell S."/>
            <person name="Joardar V."/>
            <person name="Thiagarajan M."/>
            <person name="Amedeo P."/>
            <person name="Galinsky K.J."/>
            <person name="Schobel S."/>
            <person name="Inman J."/>
            <person name="Hostetler J."/>
            <person name="Miller J."/>
            <person name="Hammond M."/>
            <person name="Megy K."/>
            <person name="Lawson D."/>
            <person name="Kodira C."/>
            <person name="Sutton G."/>
            <person name="Meyer J."/>
            <person name="Hill C.A."/>
            <person name="Birren B."/>
            <person name="Nene V."/>
            <person name="Collins F."/>
            <person name="Alarcon-Chaidez F."/>
            <person name="Wikel S."/>
            <person name="Strausberg R."/>
        </authorList>
    </citation>
    <scope>NUCLEOTIDE SEQUENCE [LARGE SCALE GENOMIC DNA]</scope>
    <source>
        <strain evidence="3">Wikel</strain>
        <strain evidence="1">Wikel colony</strain>
    </source>
</reference>
<keyword evidence="3" id="KW-1185">Reference proteome</keyword>
<accession>B7Q6J0</accession>
<organism>
    <name type="scientific">Ixodes scapularis</name>
    <name type="common">Black-legged tick</name>
    <name type="synonym">Deer tick</name>
    <dbReference type="NCBI Taxonomy" id="6945"/>
    <lineage>
        <taxon>Eukaryota</taxon>
        <taxon>Metazoa</taxon>
        <taxon>Ecdysozoa</taxon>
        <taxon>Arthropoda</taxon>
        <taxon>Chelicerata</taxon>
        <taxon>Arachnida</taxon>
        <taxon>Acari</taxon>
        <taxon>Parasitiformes</taxon>
        <taxon>Ixodida</taxon>
        <taxon>Ixodoidea</taxon>
        <taxon>Ixodidae</taxon>
        <taxon>Ixodinae</taxon>
        <taxon>Ixodes</taxon>
    </lineage>
</organism>
<evidence type="ECO:0000313" key="2">
    <source>
        <dbReference type="EnsemblMetazoa" id="ISCW021551-PA"/>
    </source>
</evidence>
<dbReference type="VEuPathDB" id="VectorBase:ISCW021551"/>
<dbReference type="VEuPathDB" id="VectorBase:ISCI021551"/>
<dbReference type="EMBL" id="DS868232">
    <property type="protein sequence ID" value="EEC14462.1"/>
    <property type="molecule type" value="Genomic_DNA"/>
</dbReference>
<dbReference type="EnsemblMetazoa" id="ISCW021551-RA">
    <property type="protein sequence ID" value="ISCW021551-PA"/>
    <property type="gene ID" value="ISCW021551"/>
</dbReference>
<dbReference type="Proteomes" id="UP000001555">
    <property type="component" value="Unassembled WGS sequence"/>
</dbReference>